<feature type="region of interest" description="Disordered" evidence="1">
    <location>
        <begin position="1"/>
        <end position="20"/>
    </location>
</feature>
<dbReference type="EMBL" id="GBRH01215619">
    <property type="protein sequence ID" value="JAD82276.1"/>
    <property type="molecule type" value="Transcribed_RNA"/>
</dbReference>
<sequence length="67" mass="7456">MSTAKKRSTTMSASSRPPLGTAFMNATSNGYTHAEYATNITMNVSQHLYLESSGEMTHLPEPPWHWL</sequence>
<proteinExistence type="predicted"/>
<evidence type="ECO:0000313" key="2">
    <source>
        <dbReference type="EMBL" id="JAD82276.1"/>
    </source>
</evidence>
<protein>
    <submittedName>
        <fullName evidence="2">K2</fullName>
    </submittedName>
</protein>
<organism evidence="2">
    <name type="scientific">Arundo donax</name>
    <name type="common">Giant reed</name>
    <name type="synonym">Donax arundinaceus</name>
    <dbReference type="NCBI Taxonomy" id="35708"/>
    <lineage>
        <taxon>Eukaryota</taxon>
        <taxon>Viridiplantae</taxon>
        <taxon>Streptophyta</taxon>
        <taxon>Embryophyta</taxon>
        <taxon>Tracheophyta</taxon>
        <taxon>Spermatophyta</taxon>
        <taxon>Magnoliopsida</taxon>
        <taxon>Liliopsida</taxon>
        <taxon>Poales</taxon>
        <taxon>Poaceae</taxon>
        <taxon>PACMAD clade</taxon>
        <taxon>Arundinoideae</taxon>
        <taxon>Arundineae</taxon>
        <taxon>Arundo</taxon>
    </lineage>
</organism>
<reference evidence="2" key="1">
    <citation type="submission" date="2014-09" db="EMBL/GenBank/DDBJ databases">
        <authorList>
            <person name="Magalhaes I.L.F."/>
            <person name="Oliveira U."/>
            <person name="Santos F.R."/>
            <person name="Vidigal T.H.D.A."/>
            <person name="Brescovit A.D."/>
            <person name="Santos A.J."/>
        </authorList>
    </citation>
    <scope>NUCLEOTIDE SEQUENCE</scope>
    <source>
        <tissue evidence="2">Shoot tissue taken approximately 20 cm above the soil surface</tissue>
    </source>
</reference>
<reference evidence="2" key="2">
    <citation type="journal article" date="2015" name="Data Brief">
        <title>Shoot transcriptome of the giant reed, Arundo donax.</title>
        <authorList>
            <person name="Barrero R.A."/>
            <person name="Guerrero F.D."/>
            <person name="Moolhuijzen P."/>
            <person name="Goolsby J.A."/>
            <person name="Tidwell J."/>
            <person name="Bellgard S.E."/>
            <person name="Bellgard M.I."/>
        </authorList>
    </citation>
    <scope>NUCLEOTIDE SEQUENCE</scope>
    <source>
        <tissue evidence="2">Shoot tissue taken approximately 20 cm above the soil surface</tissue>
    </source>
</reference>
<evidence type="ECO:0000256" key="1">
    <source>
        <dbReference type="SAM" id="MobiDB-lite"/>
    </source>
</evidence>
<name>A0A0A9D370_ARUDO</name>
<accession>A0A0A9D370</accession>
<dbReference type="AlphaFoldDB" id="A0A0A9D370"/>